<dbReference type="Gene3D" id="1.25.40.10">
    <property type="entry name" value="Tetratricopeptide repeat domain"/>
    <property type="match status" value="1"/>
</dbReference>
<dbReference type="InterPro" id="IPR011990">
    <property type="entry name" value="TPR-like_helical_dom_sf"/>
</dbReference>
<dbReference type="PANTHER" id="PTHR45862">
    <property type="entry name" value="PROTEIN SGT1 HOMOLOG"/>
    <property type="match status" value="1"/>
</dbReference>
<feature type="domain" description="SGS" evidence="3">
    <location>
        <begin position="293"/>
        <end position="379"/>
    </location>
</feature>
<dbReference type="SUPFAM" id="SSF49764">
    <property type="entry name" value="HSP20-like chaperones"/>
    <property type="match status" value="1"/>
</dbReference>
<dbReference type="SMART" id="SM00028">
    <property type="entry name" value="TPR"/>
    <property type="match status" value="3"/>
</dbReference>
<feature type="region of interest" description="Disordered" evidence="2">
    <location>
        <begin position="259"/>
        <end position="319"/>
    </location>
</feature>
<evidence type="ECO:0000259" key="3">
    <source>
        <dbReference type="PROSITE" id="PS51048"/>
    </source>
</evidence>
<comment type="similarity">
    <text evidence="1">Belongs to the SGT1 family.</text>
</comment>
<feature type="compositionally biased region" description="Polar residues" evidence="2">
    <location>
        <begin position="269"/>
        <end position="281"/>
    </location>
</feature>
<sequence>MATQAARGKELIEAGKYQEAIEPLTAALKESPTSPNYLTLRALAYQRSQQYPEALADAEAAVAYAHKRAKKELILDAQIRRGIALHSLGRYGDARFVFDIVSRMNSEAKDTKLWVPRNDKKIEALGKDHEQVKVTVKEVPDIQETKSEESHEPTPATAAASTPAPARPQQTPVEKIRHDWYQNNQSVYITLLAKGVPADKTQVDITERSLTVSFPVATSGTTYDFTLDPLYAAIDATHSTTNVLPSKVEIILAKATPGQKWPALENPDPLSSSEPTASHATYTAPPPQPSGPSYPTSSRSGPKNWDSIGADEDEDEGGDATNAFFKKLYKDASPEVQRAMMKSFTESNGTALSTNWEEVSKKTVETLPPDGMEARKWGK</sequence>
<dbReference type="InterPro" id="IPR044563">
    <property type="entry name" value="Sgt1-like"/>
</dbReference>
<evidence type="ECO:0000313" key="6">
    <source>
        <dbReference type="Proteomes" id="UP000803884"/>
    </source>
</evidence>
<feature type="region of interest" description="Disordered" evidence="2">
    <location>
        <begin position="139"/>
        <end position="171"/>
    </location>
</feature>
<dbReference type="SUPFAM" id="SSF48452">
    <property type="entry name" value="TPR-like"/>
    <property type="match status" value="1"/>
</dbReference>
<organism evidence="5 6">
    <name type="scientific">Cladosporium halotolerans</name>
    <dbReference type="NCBI Taxonomy" id="1052096"/>
    <lineage>
        <taxon>Eukaryota</taxon>
        <taxon>Fungi</taxon>
        <taxon>Dikarya</taxon>
        <taxon>Ascomycota</taxon>
        <taxon>Pezizomycotina</taxon>
        <taxon>Dothideomycetes</taxon>
        <taxon>Dothideomycetidae</taxon>
        <taxon>Cladosporiales</taxon>
        <taxon>Cladosporiaceae</taxon>
        <taxon>Cladosporium</taxon>
    </lineage>
</organism>
<dbReference type="GeneID" id="96006625"/>
<dbReference type="GO" id="GO:0051087">
    <property type="term" value="F:protein-folding chaperone binding"/>
    <property type="evidence" value="ECO:0007669"/>
    <property type="project" value="InterPro"/>
</dbReference>
<comment type="caution">
    <text evidence="5">The sequence shown here is derived from an EMBL/GenBank/DDBJ whole genome shotgun (WGS) entry which is preliminary data.</text>
</comment>
<dbReference type="InterPro" id="IPR019734">
    <property type="entry name" value="TPR_rpt"/>
</dbReference>
<name>A0AB34KTB6_9PEZI</name>
<dbReference type="PROSITE" id="PS51048">
    <property type="entry name" value="SGS"/>
    <property type="match status" value="1"/>
</dbReference>
<dbReference type="AlphaFoldDB" id="A0AB34KTB6"/>
<feature type="compositionally biased region" description="Acidic residues" evidence="2">
    <location>
        <begin position="309"/>
        <end position="318"/>
    </location>
</feature>
<evidence type="ECO:0000256" key="2">
    <source>
        <dbReference type="SAM" id="MobiDB-lite"/>
    </source>
</evidence>
<dbReference type="Pfam" id="PF04969">
    <property type="entry name" value="CS"/>
    <property type="match status" value="1"/>
</dbReference>
<dbReference type="Pfam" id="PF05002">
    <property type="entry name" value="SGS"/>
    <property type="match status" value="1"/>
</dbReference>
<dbReference type="InterPro" id="IPR007699">
    <property type="entry name" value="SGS_dom"/>
</dbReference>
<dbReference type="InterPro" id="IPR007052">
    <property type="entry name" value="CS_dom"/>
</dbReference>
<reference evidence="5 6" key="1">
    <citation type="journal article" date="2020" name="Microbiol. Resour. Announc.">
        <title>Draft Genome Sequence of a Cladosporium Species Isolated from the Mesophotic Ascidian Didemnum maculosum.</title>
        <authorList>
            <person name="Gioti A."/>
            <person name="Siaperas R."/>
            <person name="Nikolaivits E."/>
            <person name="Le Goff G."/>
            <person name="Ouazzani J."/>
            <person name="Kotoulas G."/>
            <person name="Topakas E."/>
        </authorList>
    </citation>
    <scope>NUCLEOTIDE SEQUENCE [LARGE SCALE GENOMIC DNA]</scope>
    <source>
        <strain evidence="5 6">TM138-S3</strain>
    </source>
</reference>
<protein>
    <recommendedName>
        <fullName evidence="7">SGS-domain-containing protein</fullName>
    </recommendedName>
</protein>
<dbReference type="Gene3D" id="2.60.40.790">
    <property type="match status" value="1"/>
</dbReference>
<feature type="domain" description="CS" evidence="4">
    <location>
        <begin position="173"/>
        <end position="265"/>
    </location>
</feature>
<dbReference type="PROSITE" id="PS51203">
    <property type="entry name" value="CS"/>
    <property type="match status" value="1"/>
</dbReference>
<evidence type="ECO:0000313" key="5">
    <source>
        <dbReference type="EMBL" id="KAL1586444.1"/>
    </source>
</evidence>
<keyword evidence="6" id="KW-1185">Reference proteome</keyword>
<dbReference type="CDD" id="cd06466">
    <property type="entry name" value="p23_CS_SGT1_like"/>
    <property type="match status" value="1"/>
</dbReference>
<feature type="compositionally biased region" description="Basic and acidic residues" evidence="2">
    <location>
        <begin position="139"/>
        <end position="152"/>
    </location>
</feature>
<feature type="compositionally biased region" description="Low complexity" evidence="2">
    <location>
        <begin position="153"/>
        <end position="171"/>
    </location>
</feature>
<dbReference type="InterPro" id="IPR008978">
    <property type="entry name" value="HSP20-like_chaperone"/>
</dbReference>
<gene>
    <name evidence="5" type="ORF">WHR41_05182</name>
</gene>
<dbReference type="Proteomes" id="UP000803884">
    <property type="component" value="Unassembled WGS sequence"/>
</dbReference>
<proteinExistence type="inferred from homology"/>
<evidence type="ECO:0000256" key="1">
    <source>
        <dbReference type="ARBA" id="ARBA00008509"/>
    </source>
</evidence>
<dbReference type="RefSeq" id="XP_069229549.1">
    <property type="nucleotide sequence ID" value="XM_069373787.1"/>
</dbReference>
<evidence type="ECO:0000259" key="4">
    <source>
        <dbReference type="PROSITE" id="PS51203"/>
    </source>
</evidence>
<evidence type="ECO:0008006" key="7">
    <source>
        <dbReference type="Google" id="ProtNLM"/>
    </source>
</evidence>
<accession>A0AB34KTB6</accession>
<dbReference type="EMBL" id="JAAQHG020000014">
    <property type="protein sequence ID" value="KAL1586444.1"/>
    <property type="molecule type" value="Genomic_DNA"/>
</dbReference>